<feature type="compositionally biased region" description="Basic and acidic residues" evidence="6">
    <location>
        <begin position="150"/>
        <end position="159"/>
    </location>
</feature>
<sequence>MPPRRATGQPEGQPPAKKPAMDLEAIKAKVAAQKQALQARLASAKSTSSSPKPELGPAAPPPSAAPAAAKNDDIAARMAEVRARINAKKGLLAGAAAGPSRPDSRESRDSRDSRGGSGSGSPAPSAPTSVSGIGGVALHPLLAGDVGPSEQKEKNEKRAMANRYKTMAPKFSSVRANAAAVEAAAQQAEKSGDKTSAVITNPYAAPALDEEGQELSAGPSKRSGRKMQFSAPGKYVKQGDQLRNEAKLEALKARIAEQSRKAGLDSEFDVLERSLRRQAPPAVEWWDEAILPDPTYDSIPSALEYIETNPDSLVTHLVQHPIPIVAQSDRKQAERGLMLTKKEARKMRRQRRLAELEDKRDKQKMGLIPPDPPKVRLANIVKVLANESSADPTKIENQVRKQVAMRAIRHEKDNAARALTKEQKREKLYAKLEEKERRQGLVASAYIVKHLTNQRHKFKVRQTAKQDHLTGCVLFTPTFSIVLVEGVAKMARHYHQLMTHRIDWTEQLRRRDGDEDSDDSGSEAGDKEKKDDEEDIDLSDNKCEQIWHAEVPERVFGGFIARHAETDARGKDILGPKYELLWDLAKRWTYGGEEF</sequence>
<feature type="coiled-coil region" evidence="5">
    <location>
        <begin position="330"/>
        <end position="359"/>
    </location>
</feature>
<keyword evidence="3" id="KW-0508">mRNA splicing</keyword>
<dbReference type="HOGENOM" id="CLU_015750_2_2_1"/>
<dbReference type="EMBL" id="ALBS01000266">
    <property type="protein sequence ID" value="EJT46978.1"/>
    <property type="molecule type" value="Genomic_DNA"/>
</dbReference>
<dbReference type="Pfam" id="PF06544">
    <property type="entry name" value="Prp3_C"/>
    <property type="match status" value="1"/>
</dbReference>
<feature type="region of interest" description="Disordered" evidence="6">
    <location>
        <begin position="1"/>
        <end position="20"/>
    </location>
</feature>
<evidence type="ECO:0000259" key="7">
    <source>
        <dbReference type="Pfam" id="PF06544"/>
    </source>
</evidence>
<evidence type="ECO:0000256" key="1">
    <source>
        <dbReference type="ARBA" id="ARBA00004123"/>
    </source>
</evidence>
<reference evidence="9 10" key="1">
    <citation type="journal article" date="2012" name="Eukaryot. Cell">
        <title>Draft genome sequence of CBS 2479, the standard type strain of Trichosporon asahii.</title>
        <authorList>
            <person name="Yang R.Y."/>
            <person name="Li H.T."/>
            <person name="Zhu H."/>
            <person name="Zhou G.P."/>
            <person name="Wang M."/>
            <person name="Wang L."/>
        </authorList>
    </citation>
    <scope>NUCLEOTIDE SEQUENCE [LARGE SCALE GENOMIC DNA]</scope>
    <source>
        <strain evidence="10">ATCC 90039 / CBS 2479 / JCM 2466 / KCTC 7840 / NCYC 2677 / UAMH 7654</strain>
    </source>
</reference>
<dbReference type="InterPro" id="IPR027104">
    <property type="entry name" value="Prp3"/>
</dbReference>
<evidence type="ECO:0000259" key="8">
    <source>
        <dbReference type="Pfam" id="PF08572"/>
    </source>
</evidence>
<gene>
    <name evidence="9" type="ORF">A1Q1_04221</name>
</gene>
<evidence type="ECO:0000313" key="10">
    <source>
        <dbReference type="Proteomes" id="UP000002748"/>
    </source>
</evidence>
<keyword evidence="4" id="KW-0539">Nucleus</keyword>
<evidence type="ECO:0000256" key="3">
    <source>
        <dbReference type="ARBA" id="ARBA00023187"/>
    </source>
</evidence>
<dbReference type="InterPro" id="IPR010541">
    <property type="entry name" value="Prp3_C"/>
</dbReference>
<feature type="domain" description="Small nuclear ribonucleoprotein Prp3 C-terminal" evidence="7">
    <location>
        <begin position="445"/>
        <end position="585"/>
    </location>
</feature>
<dbReference type="OrthoDB" id="10264544at2759"/>
<dbReference type="GeneID" id="25987734"/>
<dbReference type="PANTHER" id="PTHR14212">
    <property type="entry name" value="U4/U6-ASSOCIATED RNA SPLICING FACTOR-RELATED"/>
    <property type="match status" value="1"/>
</dbReference>
<feature type="region of interest" description="Disordered" evidence="6">
    <location>
        <begin position="204"/>
        <end position="229"/>
    </location>
</feature>
<keyword evidence="5" id="KW-0175">Coiled coil</keyword>
<evidence type="ECO:0000256" key="4">
    <source>
        <dbReference type="ARBA" id="ARBA00023242"/>
    </source>
</evidence>
<keyword evidence="2" id="KW-0507">mRNA processing</keyword>
<protein>
    <submittedName>
        <fullName evidence="9">Small nuclear ribonucleoprotein hPrp3</fullName>
    </submittedName>
</protein>
<feature type="region of interest" description="Disordered" evidence="6">
    <location>
        <begin position="509"/>
        <end position="537"/>
    </location>
</feature>
<feature type="region of interest" description="Disordered" evidence="6">
    <location>
        <begin position="36"/>
        <end position="71"/>
    </location>
</feature>
<dbReference type="CDD" id="cd24162">
    <property type="entry name" value="Prp3_C"/>
    <property type="match status" value="1"/>
</dbReference>
<dbReference type="RefSeq" id="XP_014178073.1">
    <property type="nucleotide sequence ID" value="XM_014322598.1"/>
</dbReference>
<dbReference type="GO" id="GO:0000398">
    <property type="term" value="P:mRNA splicing, via spliceosome"/>
    <property type="evidence" value="ECO:0007669"/>
    <property type="project" value="InterPro"/>
</dbReference>
<evidence type="ECO:0000256" key="6">
    <source>
        <dbReference type="SAM" id="MobiDB-lite"/>
    </source>
</evidence>
<comment type="caution">
    <text evidence="9">The sequence shown here is derived from an EMBL/GenBank/DDBJ whole genome shotgun (WGS) entry which is preliminary data.</text>
</comment>
<dbReference type="Proteomes" id="UP000002748">
    <property type="component" value="Unassembled WGS sequence"/>
</dbReference>
<feature type="region of interest" description="Disordered" evidence="6">
    <location>
        <begin position="89"/>
        <end position="161"/>
    </location>
</feature>
<dbReference type="KEGG" id="tasa:A1Q1_04221"/>
<feature type="domain" description="Pre-mRNA-splicing factor 3" evidence="8">
    <location>
        <begin position="214"/>
        <end position="420"/>
    </location>
</feature>
<dbReference type="InterPro" id="IPR013881">
    <property type="entry name" value="Pre-mRNA_splic_Prp3_dom"/>
</dbReference>
<feature type="compositionally biased region" description="Low complexity" evidence="6">
    <location>
        <begin position="89"/>
        <end position="101"/>
    </location>
</feature>
<feature type="compositionally biased region" description="Low complexity" evidence="6">
    <location>
        <begin position="36"/>
        <end position="53"/>
    </location>
</feature>
<dbReference type="VEuPathDB" id="FungiDB:A1Q1_04221"/>
<accession>J5QEW6</accession>
<feature type="compositionally biased region" description="Basic and acidic residues" evidence="6">
    <location>
        <begin position="102"/>
        <end position="114"/>
    </location>
</feature>
<evidence type="ECO:0000256" key="2">
    <source>
        <dbReference type="ARBA" id="ARBA00022664"/>
    </source>
</evidence>
<proteinExistence type="predicted"/>
<evidence type="ECO:0000256" key="5">
    <source>
        <dbReference type="SAM" id="Coils"/>
    </source>
</evidence>
<dbReference type="GO" id="GO:0046540">
    <property type="term" value="C:U4/U6 x U5 tri-snRNP complex"/>
    <property type="evidence" value="ECO:0007669"/>
    <property type="project" value="InterPro"/>
</dbReference>
<dbReference type="Pfam" id="PF08572">
    <property type="entry name" value="PRP3"/>
    <property type="match status" value="1"/>
</dbReference>
<dbReference type="AlphaFoldDB" id="J5QEW6"/>
<dbReference type="PANTHER" id="PTHR14212:SF0">
    <property type="entry name" value="U4_U6 SMALL NUCLEAR RIBONUCLEOPROTEIN PRP3"/>
    <property type="match status" value="1"/>
</dbReference>
<evidence type="ECO:0000313" key="9">
    <source>
        <dbReference type="EMBL" id="EJT46978.1"/>
    </source>
</evidence>
<comment type="subcellular location">
    <subcellularLocation>
        <location evidence="1">Nucleus</location>
    </subcellularLocation>
</comment>
<keyword evidence="9" id="KW-0687">Ribonucleoprotein</keyword>
<organism evidence="9 10">
    <name type="scientific">Trichosporon asahii var. asahii (strain ATCC 90039 / CBS 2479 / JCM 2466 / KCTC 7840 / NBRC 103889/ NCYC 2677 / UAMH 7654)</name>
    <name type="common">Yeast</name>
    <dbReference type="NCBI Taxonomy" id="1186058"/>
    <lineage>
        <taxon>Eukaryota</taxon>
        <taxon>Fungi</taxon>
        <taxon>Dikarya</taxon>
        <taxon>Basidiomycota</taxon>
        <taxon>Agaricomycotina</taxon>
        <taxon>Tremellomycetes</taxon>
        <taxon>Trichosporonales</taxon>
        <taxon>Trichosporonaceae</taxon>
        <taxon>Trichosporon</taxon>
    </lineage>
</organism>
<name>J5QEW6_TRIAS</name>